<proteinExistence type="predicted"/>
<name>A0A075FXT5_9ARCH</name>
<organism evidence="1">
    <name type="scientific">uncultured marine thaumarchaeote AD1000_71_D06</name>
    <dbReference type="NCBI Taxonomy" id="1455937"/>
    <lineage>
        <taxon>Archaea</taxon>
        <taxon>Nitrososphaerota</taxon>
        <taxon>environmental samples</taxon>
    </lineage>
</organism>
<accession>A0A075FXT5</accession>
<sequence>MKVFLIQLLSITFVLLITGSIQSVIADHLEPEQGIFKDKAAVELVKTNDTNYRVYLQTVLRNGDDQLVGVTDIHSADGLQGWVLSHKITDHVFDTLMGEKEIVTIDNIKYEKVQYTFTPTLEQRTKKSTQFLKKSL</sequence>
<evidence type="ECO:0000313" key="1">
    <source>
        <dbReference type="EMBL" id="AIE96009.1"/>
    </source>
</evidence>
<dbReference type="EMBL" id="KF900466">
    <property type="protein sequence ID" value="AIE96009.1"/>
    <property type="molecule type" value="Genomic_DNA"/>
</dbReference>
<dbReference type="AlphaFoldDB" id="A0A075FXT5"/>
<reference evidence="1" key="1">
    <citation type="journal article" date="2014" name="Genome Biol. Evol.">
        <title>Pangenome evidence for extensive interdomain horizontal transfer affecting lineage core and shell genes in uncultured planktonic thaumarchaeota and euryarchaeota.</title>
        <authorList>
            <person name="Deschamps P."/>
            <person name="Zivanovic Y."/>
            <person name="Moreira D."/>
            <person name="Rodriguez-Valera F."/>
            <person name="Lopez-Garcia P."/>
        </authorList>
    </citation>
    <scope>NUCLEOTIDE SEQUENCE</scope>
</reference>
<protein>
    <submittedName>
        <fullName evidence="1">Uncharacterized protein</fullName>
    </submittedName>
</protein>